<accession>T1JDJ1</accession>
<reference evidence="1" key="2">
    <citation type="submission" date="2015-02" db="UniProtKB">
        <authorList>
            <consortium name="EnsemblMetazoa"/>
        </authorList>
    </citation>
    <scope>IDENTIFICATION</scope>
</reference>
<proteinExistence type="predicted"/>
<dbReference type="HOGENOM" id="CLU_552459_0_0_1"/>
<organism evidence="1 2">
    <name type="scientific">Strigamia maritima</name>
    <name type="common">European centipede</name>
    <name type="synonym">Geophilus maritimus</name>
    <dbReference type="NCBI Taxonomy" id="126957"/>
    <lineage>
        <taxon>Eukaryota</taxon>
        <taxon>Metazoa</taxon>
        <taxon>Ecdysozoa</taxon>
        <taxon>Arthropoda</taxon>
        <taxon>Myriapoda</taxon>
        <taxon>Chilopoda</taxon>
        <taxon>Pleurostigmophora</taxon>
        <taxon>Geophilomorpha</taxon>
        <taxon>Linotaeniidae</taxon>
        <taxon>Strigamia</taxon>
    </lineage>
</organism>
<sequence length="494" mass="55915">MIDEDNTNFPSRPFCSPTFLLTNEFVFTSRPHSDLGSENMSLTSSCEFSLQLDPNILDDFQSDSDATCMPNNSQYYDFKNNMEPVATSFEKQKHYSTDISQDLFAIINSKNSLENEIGPTRSICASNTSAEEEENMDASSSSSKFSLSENLLTPCTQDLHFHEIERKLAWLNKKLKSAPTISRLRELKTCVGNIFGKLMKINDSQHMEKQQLSKSQVLGSRLAKRSTKLKRFIDMSDELDSEINKMMQFIEPINMQCKNHSLETTGEEEILINCQIEETTITTVAIEHNYANDALQITEEEIILNDETNCQVEETTADVAIELEPVDALCENHGFETTEEDILNDETNYQVEETIAAVVIETPRAASAAMSYPGDLSPVLSLRADGTLYDKTGEQFSTVSHWLQLQQRKNSSETVGQVSSGKSQPSSDNRKSIFELLNFDRTLNLAMQLKRCKIVLTNDDEILPQAYYLPQNFWSNDFSKVVLNHALVQAIDRW</sequence>
<reference evidence="2" key="1">
    <citation type="submission" date="2011-05" db="EMBL/GenBank/DDBJ databases">
        <authorList>
            <person name="Richards S.R."/>
            <person name="Qu J."/>
            <person name="Jiang H."/>
            <person name="Jhangiani S.N."/>
            <person name="Agravi P."/>
            <person name="Goodspeed R."/>
            <person name="Gross S."/>
            <person name="Mandapat C."/>
            <person name="Jackson L."/>
            <person name="Mathew T."/>
            <person name="Pu L."/>
            <person name="Thornton R."/>
            <person name="Saada N."/>
            <person name="Wilczek-Boney K.B."/>
            <person name="Lee S."/>
            <person name="Kovar C."/>
            <person name="Wu Y."/>
            <person name="Scherer S.E."/>
            <person name="Worley K.C."/>
            <person name="Muzny D.M."/>
            <person name="Gibbs R."/>
        </authorList>
    </citation>
    <scope>NUCLEOTIDE SEQUENCE</scope>
    <source>
        <strain evidence="2">Brora</strain>
    </source>
</reference>
<protein>
    <submittedName>
        <fullName evidence="1">Uncharacterized protein</fullName>
    </submittedName>
</protein>
<dbReference type="EnsemblMetazoa" id="SMAR011873-RA">
    <property type="protein sequence ID" value="SMAR011873-PA"/>
    <property type="gene ID" value="SMAR011873"/>
</dbReference>
<evidence type="ECO:0000313" key="1">
    <source>
        <dbReference type="EnsemblMetazoa" id="SMAR011873-PA"/>
    </source>
</evidence>
<dbReference type="EMBL" id="JH432107">
    <property type="status" value="NOT_ANNOTATED_CDS"/>
    <property type="molecule type" value="Genomic_DNA"/>
</dbReference>
<evidence type="ECO:0000313" key="2">
    <source>
        <dbReference type="Proteomes" id="UP000014500"/>
    </source>
</evidence>
<dbReference type="AlphaFoldDB" id="T1JDJ1"/>
<dbReference type="Proteomes" id="UP000014500">
    <property type="component" value="Unassembled WGS sequence"/>
</dbReference>
<keyword evidence="2" id="KW-1185">Reference proteome</keyword>
<name>T1JDJ1_STRMM</name>